<dbReference type="OrthoDB" id="3819922at2"/>
<evidence type="ECO:0000313" key="2">
    <source>
        <dbReference type="Proteomes" id="UP000305836"/>
    </source>
</evidence>
<dbReference type="PANTHER" id="PTHR37807:SF3">
    <property type="entry name" value="OS07G0160300 PROTEIN"/>
    <property type="match status" value="1"/>
</dbReference>
<name>A0A4U3M2E2_9ACTN</name>
<reference evidence="1 2" key="1">
    <citation type="submission" date="2019-04" db="EMBL/GenBank/DDBJ databases">
        <title>Kribbella sp. NEAU-THZ 27 nov., a novel actinomycete isolated from soil.</title>
        <authorList>
            <person name="Duan L."/>
        </authorList>
    </citation>
    <scope>NUCLEOTIDE SEQUENCE [LARGE SCALE GENOMIC DNA]</scope>
    <source>
        <strain evidence="2">NEAU-THZ27</strain>
    </source>
</reference>
<dbReference type="Proteomes" id="UP000305836">
    <property type="component" value="Unassembled WGS sequence"/>
</dbReference>
<dbReference type="Pfam" id="PF13671">
    <property type="entry name" value="AAA_33"/>
    <property type="match status" value="1"/>
</dbReference>
<keyword evidence="2" id="KW-1185">Reference proteome</keyword>
<dbReference type="SUPFAM" id="SSF52540">
    <property type="entry name" value="P-loop containing nucleoside triphosphate hydrolases"/>
    <property type="match status" value="1"/>
</dbReference>
<gene>
    <name evidence="1" type="ORF">FDA38_00685</name>
</gene>
<evidence type="ECO:0000313" key="1">
    <source>
        <dbReference type="EMBL" id="TKK81416.1"/>
    </source>
</evidence>
<accession>A0A4U3M2E2</accession>
<dbReference type="Gene3D" id="3.40.50.300">
    <property type="entry name" value="P-loop containing nucleotide triphosphate hydrolases"/>
    <property type="match status" value="1"/>
</dbReference>
<comment type="caution">
    <text evidence="1">The sequence shown here is derived from an EMBL/GenBank/DDBJ whole genome shotgun (WGS) entry which is preliminary data.</text>
</comment>
<dbReference type="EMBL" id="SZPZ01000001">
    <property type="protein sequence ID" value="TKK81416.1"/>
    <property type="molecule type" value="Genomic_DNA"/>
</dbReference>
<protein>
    <recommendedName>
        <fullName evidence="3">ATP-binding protein</fullName>
    </recommendedName>
</protein>
<sequence length="183" mass="20060">MKQFLLQMSGIPGAGKSTVARHVGARYGAIVVDLDVIRSAILDGGLPIEASGRAAYPVMFALTRDLLDQGVSVVMDSPCGYDEILATGREIAGERGAAYKYVECWTEDLALIDSRLRGRPTLRSQRRAIGQHAIDAGGTDTDGEQLFREWIQRTKRPTDGYLQVDATKPMDLILDEVSKYLET</sequence>
<dbReference type="PANTHER" id="PTHR37807">
    <property type="entry name" value="OS07G0160300 PROTEIN"/>
    <property type="match status" value="1"/>
</dbReference>
<dbReference type="AlphaFoldDB" id="A0A4U3M2E2"/>
<dbReference type="RefSeq" id="WP_137252130.1">
    <property type="nucleotide sequence ID" value="NZ_JBHSPQ010000004.1"/>
</dbReference>
<organism evidence="1 2">
    <name type="scientific">Kribbella jiaozuonensis</name>
    <dbReference type="NCBI Taxonomy" id="2575441"/>
    <lineage>
        <taxon>Bacteria</taxon>
        <taxon>Bacillati</taxon>
        <taxon>Actinomycetota</taxon>
        <taxon>Actinomycetes</taxon>
        <taxon>Propionibacteriales</taxon>
        <taxon>Kribbellaceae</taxon>
        <taxon>Kribbella</taxon>
    </lineage>
</organism>
<dbReference type="InterPro" id="IPR027417">
    <property type="entry name" value="P-loop_NTPase"/>
</dbReference>
<proteinExistence type="predicted"/>
<evidence type="ECO:0008006" key="3">
    <source>
        <dbReference type="Google" id="ProtNLM"/>
    </source>
</evidence>